<accession>B9SHY5</accession>
<dbReference type="PANTHER" id="PTHR36056">
    <property type="entry name" value="PROTEIN, PUTATIVE-RELATED"/>
    <property type="match status" value="1"/>
</dbReference>
<feature type="compositionally biased region" description="Polar residues" evidence="1">
    <location>
        <begin position="244"/>
        <end position="256"/>
    </location>
</feature>
<dbReference type="STRING" id="3988.B9SHY5"/>
<evidence type="ECO:0000313" key="2">
    <source>
        <dbReference type="EMBL" id="EEF36722.1"/>
    </source>
</evidence>
<reference evidence="3" key="1">
    <citation type="journal article" date="2010" name="Nat. Biotechnol.">
        <title>Draft genome sequence of the oilseed species Ricinus communis.</title>
        <authorList>
            <person name="Chan A.P."/>
            <person name="Crabtree J."/>
            <person name="Zhao Q."/>
            <person name="Lorenzi H."/>
            <person name="Orvis J."/>
            <person name="Puiu D."/>
            <person name="Melake-Berhan A."/>
            <person name="Jones K.M."/>
            <person name="Redman J."/>
            <person name="Chen G."/>
            <person name="Cahoon E.B."/>
            <person name="Gedil M."/>
            <person name="Stanke M."/>
            <person name="Haas B.J."/>
            <person name="Wortman J.R."/>
            <person name="Fraser-Liggett C.M."/>
            <person name="Ravel J."/>
            <person name="Rabinowicz P.D."/>
        </authorList>
    </citation>
    <scope>NUCLEOTIDE SEQUENCE [LARGE SCALE GENOMIC DNA]</scope>
    <source>
        <strain evidence="3">cv. Hale</strain>
    </source>
</reference>
<dbReference type="eggNOG" id="ENOG502RBS8">
    <property type="taxonomic scope" value="Eukaryota"/>
</dbReference>
<feature type="region of interest" description="Disordered" evidence="1">
    <location>
        <begin position="1"/>
        <end position="72"/>
    </location>
</feature>
<dbReference type="EMBL" id="EQ973968">
    <property type="protein sequence ID" value="EEF36722.1"/>
    <property type="molecule type" value="Genomic_DNA"/>
</dbReference>
<feature type="compositionally biased region" description="Polar residues" evidence="1">
    <location>
        <begin position="271"/>
        <end position="280"/>
    </location>
</feature>
<dbReference type="KEGG" id="rcu:8276370"/>
<dbReference type="InterPro" id="IPR040276">
    <property type="entry name" value="At4g26450-like"/>
</dbReference>
<dbReference type="AlphaFoldDB" id="B9SHY5"/>
<sequence>MHARHRSPGNGYRSNSMGMGFGASRISPDNSARGRGFYNSEYRSFNNRGFGRAMGQPKSFQPPPQPPPRKGDILMEAGRLAAEYLVSKGLLPQSALSASGKWQNGNSKKQVGDDYLQEELNQDGRTSAHSRLGSGASDSGIGKRRYSDDFNLRNHVKGRRRGEYYNRSYNSEWGGREYGRSGSWLDRNRVSPDMEGEGDTISGHYDEQQAGEDVSEGLQKSGLSGSVPDNEEAADMESFAEYTNSDEMGSKASSLHTGKDEAVGEPGQVSDDLTNLNSGSEEMKDNNFKHETEKQIAPEDLATQQCSVEGDILDKHESDLLTFCNFAKVPTKIRSALTYKVPKVDQVPNAEERNVSDGAQKGSEITVQDGTLDFATADQLPNTNDLKSADPEISISVQSAEDVGESGHAYGAGQVKCLRSQSFPDRAFMHDGEQQSSQGVLGFGRSISVKERGEKRVAEDGDMNEATKKPREWFASFNTANKHLHLSSPSQNQDSSQEKASPIQKVTVAVTQHSLVNSHQFPKTVGEPCNEYAQEKQLFPNSFKICDLNLMEASDLNDSHSNDPVLIHPSITVSKKEAAQVDIDLSISNCNLTDGYPRYANNGKNIEVIDLENDSTPEVKAFDLSQRKETAFTGPEGFPSRAQSVGDIADVHDNYDGLISEFLTTFSNTSVTEDISPLQSEMGLHNGEGTLGDDDSIYMSLGEIPLSFIPAWEQPTPQKYGKPF</sequence>
<feature type="region of interest" description="Disordered" evidence="1">
    <location>
        <begin position="244"/>
        <end position="286"/>
    </location>
</feature>
<dbReference type="InParanoid" id="B9SHY5"/>
<evidence type="ECO:0000313" key="3">
    <source>
        <dbReference type="Proteomes" id="UP000008311"/>
    </source>
</evidence>
<name>B9SHY5_RICCO</name>
<dbReference type="PANTHER" id="PTHR36056:SF1">
    <property type="entry name" value="PROTEIN, PUTATIVE-RELATED"/>
    <property type="match status" value="1"/>
</dbReference>
<protein>
    <submittedName>
        <fullName evidence="2">Uncharacterized protein</fullName>
    </submittedName>
</protein>
<dbReference type="FunCoup" id="B9SHY5">
    <property type="interactions" value="2521"/>
</dbReference>
<proteinExistence type="predicted"/>
<organism evidence="2 3">
    <name type="scientific">Ricinus communis</name>
    <name type="common">Castor bean</name>
    <dbReference type="NCBI Taxonomy" id="3988"/>
    <lineage>
        <taxon>Eukaryota</taxon>
        <taxon>Viridiplantae</taxon>
        <taxon>Streptophyta</taxon>
        <taxon>Embryophyta</taxon>
        <taxon>Tracheophyta</taxon>
        <taxon>Spermatophyta</taxon>
        <taxon>Magnoliopsida</taxon>
        <taxon>eudicotyledons</taxon>
        <taxon>Gunneridae</taxon>
        <taxon>Pentapetalae</taxon>
        <taxon>rosids</taxon>
        <taxon>fabids</taxon>
        <taxon>Malpighiales</taxon>
        <taxon>Euphorbiaceae</taxon>
        <taxon>Acalyphoideae</taxon>
        <taxon>Acalypheae</taxon>
        <taxon>Ricinus</taxon>
    </lineage>
</organism>
<feature type="region of interest" description="Disordered" evidence="1">
    <location>
        <begin position="169"/>
        <end position="231"/>
    </location>
</feature>
<dbReference type="Proteomes" id="UP000008311">
    <property type="component" value="Unassembled WGS sequence"/>
</dbReference>
<evidence type="ECO:0000256" key="1">
    <source>
        <dbReference type="SAM" id="MobiDB-lite"/>
    </source>
</evidence>
<gene>
    <name evidence="2" type="ORF">RCOM_0611480</name>
</gene>
<feature type="region of interest" description="Disordered" evidence="1">
    <location>
        <begin position="123"/>
        <end position="146"/>
    </location>
</feature>
<keyword evidence="3" id="KW-1185">Reference proteome</keyword>
<dbReference type="OMA" id="RGYSDWG"/>
<dbReference type="OrthoDB" id="765741at2759"/>